<dbReference type="InterPro" id="IPR050832">
    <property type="entry name" value="Bact_Acetyltransf"/>
</dbReference>
<protein>
    <submittedName>
        <fullName evidence="4">GNAT family N-acetyltransferase</fullName>
    </submittedName>
</protein>
<feature type="domain" description="N-acetyltransferase" evidence="3">
    <location>
        <begin position="39"/>
        <end position="196"/>
    </location>
</feature>
<dbReference type="CDD" id="cd04301">
    <property type="entry name" value="NAT_SF"/>
    <property type="match status" value="1"/>
</dbReference>
<evidence type="ECO:0000256" key="1">
    <source>
        <dbReference type="ARBA" id="ARBA00022679"/>
    </source>
</evidence>
<dbReference type="PANTHER" id="PTHR43877">
    <property type="entry name" value="AMINOALKYLPHOSPHONATE N-ACETYLTRANSFERASE-RELATED-RELATED"/>
    <property type="match status" value="1"/>
</dbReference>
<evidence type="ECO:0000313" key="5">
    <source>
        <dbReference type="Proteomes" id="UP001597540"/>
    </source>
</evidence>
<dbReference type="Pfam" id="PF00583">
    <property type="entry name" value="Acetyltransf_1"/>
    <property type="match status" value="1"/>
</dbReference>
<organism evidence="4 5">
    <name type="scientific">Paenibacillus shunpengii</name>
    <dbReference type="NCBI Taxonomy" id="2054424"/>
    <lineage>
        <taxon>Bacteria</taxon>
        <taxon>Bacillati</taxon>
        <taxon>Bacillota</taxon>
        <taxon>Bacilli</taxon>
        <taxon>Bacillales</taxon>
        <taxon>Paenibacillaceae</taxon>
        <taxon>Paenibacillus</taxon>
    </lineage>
</organism>
<dbReference type="InterPro" id="IPR000182">
    <property type="entry name" value="GNAT_dom"/>
</dbReference>
<gene>
    <name evidence="4" type="ORF">ACFSVM_13340</name>
</gene>
<reference evidence="5" key="1">
    <citation type="journal article" date="2019" name="Int. J. Syst. Evol. Microbiol.">
        <title>The Global Catalogue of Microorganisms (GCM) 10K type strain sequencing project: providing services to taxonomists for standard genome sequencing and annotation.</title>
        <authorList>
            <consortium name="The Broad Institute Genomics Platform"/>
            <consortium name="The Broad Institute Genome Sequencing Center for Infectious Disease"/>
            <person name="Wu L."/>
            <person name="Ma J."/>
        </authorList>
    </citation>
    <scope>NUCLEOTIDE SEQUENCE [LARGE SCALE GENOMIC DNA]</scope>
    <source>
        <strain evidence="5">KCTC 33849</strain>
    </source>
</reference>
<dbReference type="SUPFAM" id="SSF55729">
    <property type="entry name" value="Acyl-CoA N-acyltransferases (Nat)"/>
    <property type="match status" value="1"/>
</dbReference>
<name>A0ABW5SNT4_9BACL</name>
<keyword evidence="1" id="KW-0808">Transferase</keyword>
<sequence>MKSRISKEPLKHKWLLKGREIVLDNLELIKQREEQGGMLVLVKATPDETNDIVFLLKEAAEWMVASELKHWTPDMFTPESVRSYFDDREVYAAYLNQEPVGMFTLQGSDPSYWGPLNDDQYGYLHRLTVRQAFRKRGISEWLLEAAEEIVLSQGKKALRLDCITHSPKLNAFYQGLGFKHQGVTDMGVRVVNLYER</sequence>
<keyword evidence="2" id="KW-0012">Acyltransferase</keyword>
<dbReference type="RefSeq" id="WP_379262664.1">
    <property type="nucleotide sequence ID" value="NZ_JBHUMJ010000002.1"/>
</dbReference>
<accession>A0ABW5SNT4</accession>
<dbReference type="InterPro" id="IPR016181">
    <property type="entry name" value="Acyl_CoA_acyltransferase"/>
</dbReference>
<comment type="caution">
    <text evidence="4">The sequence shown here is derived from an EMBL/GenBank/DDBJ whole genome shotgun (WGS) entry which is preliminary data.</text>
</comment>
<dbReference type="Gene3D" id="3.40.630.30">
    <property type="match status" value="1"/>
</dbReference>
<dbReference type="Proteomes" id="UP001597540">
    <property type="component" value="Unassembled WGS sequence"/>
</dbReference>
<keyword evidence="5" id="KW-1185">Reference proteome</keyword>
<dbReference type="EMBL" id="JBHUMJ010000002">
    <property type="protein sequence ID" value="MFD2701457.1"/>
    <property type="molecule type" value="Genomic_DNA"/>
</dbReference>
<proteinExistence type="predicted"/>
<evidence type="ECO:0000256" key="2">
    <source>
        <dbReference type="ARBA" id="ARBA00023315"/>
    </source>
</evidence>
<dbReference type="PROSITE" id="PS51186">
    <property type="entry name" value="GNAT"/>
    <property type="match status" value="1"/>
</dbReference>
<dbReference type="PANTHER" id="PTHR43877:SF2">
    <property type="entry name" value="AMINOALKYLPHOSPHONATE N-ACETYLTRANSFERASE-RELATED"/>
    <property type="match status" value="1"/>
</dbReference>
<evidence type="ECO:0000313" key="4">
    <source>
        <dbReference type="EMBL" id="MFD2701457.1"/>
    </source>
</evidence>
<evidence type="ECO:0000259" key="3">
    <source>
        <dbReference type="PROSITE" id="PS51186"/>
    </source>
</evidence>